<evidence type="ECO:0000256" key="2">
    <source>
        <dbReference type="ARBA" id="ARBA00010617"/>
    </source>
</evidence>
<dbReference type="Proteomes" id="UP001221757">
    <property type="component" value="Unassembled WGS sequence"/>
</dbReference>
<evidence type="ECO:0000313" key="8">
    <source>
        <dbReference type="EMBL" id="KAJ7648881.1"/>
    </source>
</evidence>
<dbReference type="SUPFAM" id="SSF48264">
    <property type="entry name" value="Cytochrome P450"/>
    <property type="match status" value="1"/>
</dbReference>
<evidence type="ECO:0000256" key="1">
    <source>
        <dbReference type="ARBA" id="ARBA00001971"/>
    </source>
</evidence>
<dbReference type="GO" id="GO:0005506">
    <property type="term" value="F:iron ion binding"/>
    <property type="evidence" value="ECO:0007669"/>
    <property type="project" value="InterPro"/>
</dbReference>
<keyword evidence="9" id="KW-1185">Reference proteome</keyword>
<evidence type="ECO:0000256" key="6">
    <source>
        <dbReference type="ARBA" id="ARBA00023004"/>
    </source>
</evidence>
<evidence type="ECO:0000313" key="9">
    <source>
        <dbReference type="Proteomes" id="UP001221757"/>
    </source>
</evidence>
<evidence type="ECO:0008006" key="10">
    <source>
        <dbReference type="Google" id="ProtNLM"/>
    </source>
</evidence>
<comment type="caution">
    <text evidence="8">The sequence shown here is derived from an EMBL/GenBank/DDBJ whole genome shotgun (WGS) entry which is preliminary data.</text>
</comment>
<organism evidence="8 9">
    <name type="scientific">Mycena rosella</name>
    <name type="common">Pink bonnet</name>
    <name type="synonym">Agaricus rosellus</name>
    <dbReference type="NCBI Taxonomy" id="1033263"/>
    <lineage>
        <taxon>Eukaryota</taxon>
        <taxon>Fungi</taxon>
        <taxon>Dikarya</taxon>
        <taxon>Basidiomycota</taxon>
        <taxon>Agaricomycotina</taxon>
        <taxon>Agaricomycetes</taxon>
        <taxon>Agaricomycetidae</taxon>
        <taxon>Agaricales</taxon>
        <taxon>Marasmiineae</taxon>
        <taxon>Mycenaceae</taxon>
        <taxon>Mycena</taxon>
    </lineage>
</organism>
<evidence type="ECO:0000256" key="4">
    <source>
        <dbReference type="ARBA" id="ARBA00022723"/>
    </source>
</evidence>
<evidence type="ECO:0000256" key="3">
    <source>
        <dbReference type="ARBA" id="ARBA00022617"/>
    </source>
</evidence>
<comment type="similarity">
    <text evidence="2">Belongs to the cytochrome P450 family.</text>
</comment>
<proteinExistence type="inferred from homology"/>
<dbReference type="GO" id="GO:0016705">
    <property type="term" value="F:oxidoreductase activity, acting on paired donors, with incorporation or reduction of molecular oxygen"/>
    <property type="evidence" value="ECO:0007669"/>
    <property type="project" value="InterPro"/>
</dbReference>
<sequence>MSVIRAFLDPFWGQAVARRRGNGGERHLHIKEDTAQDREVQEGETLVDHLLNYTEDRTILRDKILNISVAGRDTTASLLTFAIYMPSGPPEVFAKLRPRAWRMWDRRAYLRRKPSAR</sequence>
<comment type="cofactor">
    <cofactor evidence="1">
        <name>heme</name>
        <dbReference type="ChEBI" id="CHEBI:30413"/>
    </cofactor>
</comment>
<dbReference type="Gene3D" id="1.10.630.10">
    <property type="entry name" value="Cytochrome P450"/>
    <property type="match status" value="1"/>
</dbReference>
<evidence type="ECO:0000256" key="7">
    <source>
        <dbReference type="ARBA" id="ARBA00023033"/>
    </source>
</evidence>
<protein>
    <recommendedName>
        <fullName evidence="10">Cytochrome P450</fullName>
    </recommendedName>
</protein>
<dbReference type="EMBL" id="JARKIE010000372">
    <property type="protein sequence ID" value="KAJ7648881.1"/>
    <property type="molecule type" value="Genomic_DNA"/>
</dbReference>
<accession>A0AAD7G124</accession>
<dbReference type="GO" id="GO:0020037">
    <property type="term" value="F:heme binding"/>
    <property type="evidence" value="ECO:0007669"/>
    <property type="project" value="InterPro"/>
</dbReference>
<keyword evidence="7" id="KW-0503">Monooxygenase</keyword>
<gene>
    <name evidence="8" type="ORF">B0H17DRAFT_1215464</name>
</gene>
<evidence type="ECO:0000256" key="5">
    <source>
        <dbReference type="ARBA" id="ARBA00023002"/>
    </source>
</evidence>
<dbReference type="InterPro" id="IPR036396">
    <property type="entry name" value="Cyt_P450_sf"/>
</dbReference>
<reference evidence="8" key="1">
    <citation type="submission" date="2023-03" db="EMBL/GenBank/DDBJ databases">
        <title>Massive genome expansion in bonnet fungi (Mycena s.s.) driven by repeated elements and novel gene families across ecological guilds.</title>
        <authorList>
            <consortium name="Lawrence Berkeley National Laboratory"/>
            <person name="Harder C.B."/>
            <person name="Miyauchi S."/>
            <person name="Viragh M."/>
            <person name="Kuo A."/>
            <person name="Thoen E."/>
            <person name="Andreopoulos B."/>
            <person name="Lu D."/>
            <person name="Skrede I."/>
            <person name="Drula E."/>
            <person name="Henrissat B."/>
            <person name="Morin E."/>
            <person name="Kohler A."/>
            <person name="Barry K."/>
            <person name="LaButti K."/>
            <person name="Morin E."/>
            <person name="Salamov A."/>
            <person name="Lipzen A."/>
            <person name="Mereny Z."/>
            <person name="Hegedus B."/>
            <person name="Baldrian P."/>
            <person name="Stursova M."/>
            <person name="Weitz H."/>
            <person name="Taylor A."/>
            <person name="Grigoriev I.V."/>
            <person name="Nagy L.G."/>
            <person name="Martin F."/>
            <person name="Kauserud H."/>
        </authorList>
    </citation>
    <scope>NUCLEOTIDE SEQUENCE</scope>
    <source>
        <strain evidence="8">CBHHK067</strain>
    </source>
</reference>
<dbReference type="PANTHER" id="PTHR24287:SF1">
    <property type="entry name" value="P450, PUTATIVE (EUROFUNG)-RELATED"/>
    <property type="match status" value="1"/>
</dbReference>
<dbReference type="AlphaFoldDB" id="A0AAD7G124"/>
<keyword evidence="6" id="KW-0408">Iron</keyword>
<dbReference type="GO" id="GO:0004497">
    <property type="term" value="F:monooxygenase activity"/>
    <property type="evidence" value="ECO:0007669"/>
    <property type="project" value="UniProtKB-KW"/>
</dbReference>
<dbReference type="PANTHER" id="PTHR24287">
    <property type="entry name" value="P450, PUTATIVE (EUROFUNG)-RELATED"/>
    <property type="match status" value="1"/>
</dbReference>
<keyword evidence="5" id="KW-0560">Oxidoreductase</keyword>
<dbReference type="InterPro" id="IPR047146">
    <property type="entry name" value="Cyt_P450_E_CYP52_fungi"/>
</dbReference>
<keyword evidence="3" id="KW-0349">Heme</keyword>
<keyword evidence="4" id="KW-0479">Metal-binding</keyword>
<name>A0AAD7G124_MYCRO</name>